<sequence>MLRARSENTRGVIQHHKKNGENDGIVATSPSGKQELQQPSTNNDPSTPLLKDKDVNQQRSIQPFSSTKTNEKDRSISTSTTQKGSKFKVYSDKENIGTTTSTITSPTPKKSAITPVKRSGSNLETLSPVTKRVETETASTSTKRIEQVYRNNEEEELSFVPEVDLDFSAFNDRLDFNIYDKSIINEQEEKEQVDSSKIHIDPIDECDNFIEKEESFINIEKPTTTITTKEEEIEMLNLDEVVYPSEVEYGPPKETELEYEPEVAIDVSEFSEFLPDINAYECKDIIDNESIPVLFDNEEEGLLIIDNWINDDDINTEEFELLDDELKQDPFFTLATDIEETEQDSELHSLLFADHLFDVDEYLGQQQQQVIC</sequence>
<dbReference type="AlphaFoldDB" id="A0A8H7SBG2"/>
<feature type="region of interest" description="Disordered" evidence="1">
    <location>
        <begin position="1"/>
        <end position="83"/>
    </location>
</feature>
<reference evidence="2 3" key="1">
    <citation type="submission" date="2020-12" db="EMBL/GenBank/DDBJ databases">
        <title>Metabolic potential, ecology and presence of endohyphal bacteria is reflected in genomic diversity of Mucoromycotina.</title>
        <authorList>
            <person name="Muszewska A."/>
            <person name="Okrasinska A."/>
            <person name="Steczkiewicz K."/>
            <person name="Drgas O."/>
            <person name="Orlowska M."/>
            <person name="Perlinska-Lenart U."/>
            <person name="Aleksandrzak-Piekarczyk T."/>
            <person name="Szatraj K."/>
            <person name="Zielenkiewicz U."/>
            <person name="Pilsyk S."/>
            <person name="Malc E."/>
            <person name="Mieczkowski P."/>
            <person name="Kruszewska J.S."/>
            <person name="Biernat P."/>
            <person name="Pawlowska J."/>
        </authorList>
    </citation>
    <scope>NUCLEOTIDE SEQUENCE [LARGE SCALE GENOMIC DNA]</scope>
    <source>
        <strain evidence="2 3">CBS 142.35</strain>
    </source>
</reference>
<proteinExistence type="predicted"/>
<gene>
    <name evidence="2" type="ORF">INT45_005966</name>
</gene>
<evidence type="ECO:0000313" key="3">
    <source>
        <dbReference type="Proteomes" id="UP000646827"/>
    </source>
</evidence>
<feature type="compositionally biased region" description="Polar residues" evidence="1">
    <location>
        <begin position="28"/>
        <end position="46"/>
    </location>
</feature>
<dbReference type="Proteomes" id="UP000646827">
    <property type="component" value="Unassembled WGS sequence"/>
</dbReference>
<dbReference type="OrthoDB" id="2289512at2759"/>
<keyword evidence="3" id="KW-1185">Reference proteome</keyword>
<feature type="region of interest" description="Disordered" evidence="1">
    <location>
        <begin position="97"/>
        <end position="117"/>
    </location>
</feature>
<feature type="compositionally biased region" description="Low complexity" evidence="1">
    <location>
        <begin position="98"/>
        <end position="111"/>
    </location>
</feature>
<comment type="caution">
    <text evidence="2">The sequence shown here is derived from an EMBL/GenBank/DDBJ whole genome shotgun (WGS) entry which is preliminary data.</text>
</comment>
<feature type="compositionally biased region" description="Polar residues" evidence="1">
    <location>
        <begin position="57"/>
        <end position="68"/>
    </location>
</feature>
<name>A0A8H7SBG2_9FUNG</name>
<dbReference type="EMBL" id="JAEPRB010000018">
    <property type="protein sequence ID" value="KAG2226294.1"/>
    <property type="molecule type" value="Genomic_DNA"/>
</dbReference>
<evidence type="ECO:0000256" key="1">
    <source>
        <dbReference type="SAM" id="MobiDB-lite"/>
    </source>
</evidence>
<accession>A0A8H7SBG2</accession>
<protein>
    <submittedName>
        <fullName evidence="2">Uncharacterized protein</fullName>
    </submittedName>
</protein>
<evidence type="ECO:0000313" key="2">
    <source>
        <dbReference type="EMBL" id="KAG2226294.1"/>
    </source>
</evidence>
<organism evidence="2 3">
    <name type="scientific">Circinella minor</name>
    <dbReference type="NCBI Taxonomy" id="1195481"/>
    <lineage>
        <taxon>Eukaryota</taxon>
        <taxon>Fungi</taxon>
        <taxon>Fungi incertae sedis</taxon>
        <taxon>Mucoromycota</taxon>
        <taxon>Mucoromycotina</taxon>
        <taxon>Mucoromycetes</taxon>
        <taxon>Mucorales</taxon>
        <taxon>Lichtheimiaceae</taxon>
        <taxon>Circinella</taxon>
    </lineage>
</organism>